<dbReference type="Pfam" id="PF15313">
    <property type="entry name" value="HEXIM"/>
    <property type="match status" value="1"/>
</dbReference>
<dbReference type="InterPro" id="IPR024872">
    <property type="entry name" value="HEXIM"/>
</dbReference>
<dbReference type="Proteomes" id="UP000887578">
    <property type="component" value="Unplaced"/>
</dbReference>
<evidence type="ECO:0000256" key="7">
    <source>
        <dbReference type="ARBA" id="ARBA00023242"/>
    </source>
</evidence>
<keyword evidence="5" id="KW-0175">Coiled coil</keyword>
<dbReference type="WBParaSite" id="PDA_v2.g13945.t1">
    <property type="protein sequence ID" value="PDA_v2.g13945.t1"/>
    <property type="gene ID" value="PDA_v2.g13945"/>
</dbReference>
<keyword evidence="6" id="KW-0804">Transcription</keyword>
<sequence length="203" mass="23001">MHFLLKSFDSDNKLFAKKKNSYKKYSRVPAWQRIRSAKKYFGNSNATFDCFSNGTSSSNRATTQRILCPDAPRNTTSFLINDMEERLSRDVSPPTPSVSPNSRARCCSTSVSDPSTSECPIAKLLPHEDDNEQADDYYDMVDALSCERLSGLTRDEINRQLIHVEEHNKDLVFHFTRLREENDNLKQLLKANGIDPQAATASS</sequence>
<feature type="region of interest" description="Disordered" evidence="8">
    <location>
        <begin position="86"/>
        <end position="109"/>
    </location>
</feature>
<evidence type="ECO:0000256" key="6">
    <source>
        <dbReference type="ARBA" id="ARBA00023163"/>
    </source>
</evidence>
<name>A0A914PGP6_9BILA</name>
<organism evidence="9 10">
    <name type="scientific">Panagrolaimus davidi</name>
    <dbReference type="NCBI Taxonomy" id="227884"/>
    <lineage>
        <taxon>Eukaryota</taxon>
        <taxon>Metazoa</taxon>
        <taxon>Ecdysozoa</taxon>
        <taxon>Nematoda</taxon>
        <taxon>Chromadorea</taxon>
        <taxon>Rhabditida</taxon>
        <taxon>Tylenchina</taxon>
        <taxon>Panagrolaimomorpha</taxon>
        <taxon>Panagrolaimoidea</taxon>
        <taxon>Panagrolaimidae</taxon>
        <taxon>Panagrolaimus</taxon>
    </lineage>
</organism>
<keyword evidence="4" id="KW-0805">Transcription regulation</keyword>
<reference evidence="10" key="1">
    <citation type="submission" date="2022-11" db="UniProtKB">
        <authorList>
            <consortium name="WormBaseParasite"/>
        </authorList>
    </citation>
    <scope>IDENTIFICATION</scope>
</reference>
<evidence type="ECO:0000256" key="3">
    <source>
        <dbReference type="ARBA" id="ARBA00022491"/>
    </source>
</evidence>
<evidence type="ECO:0000256" key="8">
    <source>
        <dbReference type="SAM" id="MobiDB-lite"/>
    </source>
</evidence>
<comment type="similarity">
    <text evidence="2">Belongs to the HEXIM family.</text>
</comment>
<dbReference type="GO" id="GO:0005737">
    <property type="term" value="C:cytoplasm"/>
    <property type="evidence" value="ECO:0007669"/>
    <property type="project" value="InterPro"/>
</dbReference>
<evidence type="ECO:0000256" key="2">
    <source>
        <dbReference type="ARBA" id="ARBA00008409"/>
    </source>
</evidence>
<evidence type="ECO:0000256" key="4">
    <source>
        <dbReference type="ARBA" id="ARBA00023015"/>
    </source>
</evidence>
<dbReference type="GO" id="GO:0017069">
    <property type="term" value="F:snRNA binding"/>
    <property type="evidence" value="ECO:0007669"/>
    <property type="project" value="InterPro"/>
</dbReference>
<keyword evidence="7" id="KW-0539">Nucleus</keyword>
<dbReference type="GO" id="GO:0000122">
    <property type="term" value="P:negative regulation of transcription by RNA polymerase II"/>
    <property type="evidence" value="ECO:0007669"/>
    <property type="project" value="InterPro"/>
</dbReference>
<evidence type="ECO:0000256" key="1">
    <source>
        <dbReference type="ARBA" id="ARBA00004123"/>
    </source>
</evidence>
<proteinExistence type="inferred from homology"/>
<evidence type="ECO:0000256" key="5">
    <source>
        <dbReference type="ARBA" id="ARBA00023054"/>
    </source>
</evidence>
<comment type="subcellular location">
    <subcellularLocation>
        <location evidence="1">Nucleus</location>
    </subcellularLocation>
</comment>
<keyword evidence="9" id="KW-1185">Reference proteome</keyword>
<accession>A0A914PGP6</accession>
<evidence type="ECO:0000313" key="9">
    <source>
        <dbReference type="Proteomes" id="UP000887578"/>
    </source>
</evidence>
<protein>
    <submittedName>
        <fullName evidence="10">Uncharacterized protein</fullName>
    </submittedName>
</protein>
<dbReference type="AlphaFoldDB" id="A0A914PGP6"/>
<dbReference type="GO" id="GO:0004861">
    <property type="term" value="F:cyclin-dependent protein serine/threonine kinase inhibitor activity"/>
    <property type="evidence" value="ECO:0007669"/>
    <property type="project" value="InterPro"/>
</dbReference>
<keyword evidence="3" id="KW-0678">Repressor</keyword>
<evidence type="ECO:0000313" key="10">
    <source>
        <dbReference type="WBParaSite" id="PDA_v2.g13945.t1"/>
    </source>
</evidence>
<dbReference type="GO" id="GO:0005634">
    <property type="term" value="C:nucleus"/>
    <property type="evidence" value="ECO:0007669"/>
    <property type="project" value="UniProtKB-SubCell"/>
</dbReference>